<dbReference type="AlphaFoldDB" id="A0A250LLK7"/>
<dbReference type="EMBL" id="AP018360">
    <property type="protein sequence ID" value="BBA45393.1"/>
    <property type="molecule type" value="Genomic_DNA"/>
</dbReference>
<accession>A0A250LLK7</accession>
<geneLocation type="plasmid" evidence="2">
    <name>pBC453</name>
</geneLocation>
<organism evidence="2">
    <name type="scientific">Burkholderia contaminans</name>
    <dbReference type="NCBI Taxonomy" id="488447"/>
    <lineage>
        <taxon>Bacteria</taxon>
        <taxon>Pseudomonadati</taxon>
        <taxon>Pseudomonadota</taxon>
        <taxon>Betaproteobacteria</taxon>
        <taxon>Burkholderiales</taxon>
        <taxon>Burkholderiaceae</taxon>
        <taxon>Burkholderia</taxon>
        <taxon>Burkholderia cepacia complex</taxon>
    </lineage>
</organism>
<keyword evidence="2" id="KW-0614">Plasmid</keyword>
<name>A0A250LLK7_9BURK</name>
<keyword evidence="1" id="KW-0812">Transmembrane</keyword>
<evidence type="ECO:0000313" key="2">
    <source>
        <dbReference type="EMBL" id="BBA45393.1"/>
    </source>
</evidence>
<evidence type="ECO:0000313" key="4">
    <source>
        <dbReference type="Proteomes" id="UP001220209"/>
    </source>
</evidence>
<dbReference type="RefSeq" id="WP_135370870.1">
    <property type="nucleotide sequence ID" value="NZ_AP018360.1"/>
</dbReference>
<evidence type="ECO:0000256" key="1">
    <source>
        <dbReference type="SAM" id="Phobius"/>
    </source>
</evidence>
<evidence type="ECO:0000313" key="3">
    <source>
        <dbReference type="EMBL" id="WFN23650.1"/>
    </source>
</evidence>
<dbReference type="OrthoDB" id="8795525at2"/>
<geneLocation type="plasmid" evidence="3 4">
    <name>unnamed1</name>
</geneLocation>
<protein>
    <submittedName>
        <fullName evidence="2">Uncharacterized protein</fullName>
    </submittedName>
</protein>
<dbReference type="Proteomes" id="UP001220209">
    <property type="component" value="Plasmid unnamed1"/>
</dbReference>
<dbReference type="EMBL" id="CP090643">
    <property type="protein sequence ID" value="WFN23650.1"/>
    <property type="molecule type" value="Genomic_DNA"/>
</dbReference>
<reference evidence="2" key="2">
    <citation type="journal article" date="2017" name="Genome Announc.">
        <title>High-Quality Draft Genome Sequence of Burkholderia contaminans CH-1, a Gram-Negative Bacterium That Metabolizes 2-Azahypoxanthine, a Plant Growth-Regulating Compound.</title>
        <authorList>
            <person name="Choi J.-H."/>
            <person name="Sugiura H."/>
            <person name="Moriuchi R."/>
            <person name="Kawagishi H."/>
            <person name="Dohra H."/>
        </authorList>
    </citation>
    <scope>NUCLEOTIDE SEQUENCE</scope>
    <source>
        <strain evidence="2">CH-1</strain>
        <plasmid evidence="2">pBC453</plasmid>
    </source>
</reference>
<feature type="transmembrane region" description="Helical" evidence="1">
    <location>
        <begin position="24"/>
        <end position="44"/>
    </location>
</feature>
<sequence length="139" mass="15421">MRAVLKQENRWGPPVQLKRKKPNFIPLALLAGAALCIYGFAQYMNYREGQPVERAEPTKYWNCILEKLPGTQSDVIAYQSVNMCFSQFGGGQDVGPRDKVGGLFSVPRAGECIERFGKQTGSYVAAQLIVAACNQLYVQ</sequence>
<keyword evidence="1" id="KW-0472">Membrane</keyword>
<reference evidence="2" key="1">
    <citation type="journal article" date="2016" name="Biosci. Biotechnol. Biochem.">
        <title>Bioconversion of AHX to AOH by resting cells of Burkholderia contaminans CH-1.</title>
        <authorList>
            <person name="Choi J.H."/>
            <person name="Kikuchi A."/>
            <person name="Pumkaeo P."/>
            <person name="Hirai H."/>
            <person name="Tokuyama S."/>
            <person name="Kawagishi H."/>
        </authorList>
    </citation>
    <scope>NUCLEOTIDE SEQUENCE</scope>
    <source>
        <strain evidence="2">CH-1</strain>
        <plasmid evidence="2">pBC453</plasmid>
    </source>
</reference>
<proteinExistence type="predicted"/>
<keyword evidence="1" id="KW-1133">Transmembrane helix</keyword>
<gene>
    <name evidence="2" type="ORF">BCCH1_79040</name>
    <name evidence="3" type="ORF">LXE91_39635</name>
</gene>
<reference evidence="3 4" key="3">
    <citation type="submission" date="2021-12" db="EMBL/GenBank/DDBJ databases">
        <title>Genomic and phenotypic characterization of three Burkholderia contaminans isolates recovered from different sources.</title>
        <authorList>
            <person name="Lopez De Volder A."/>
            <person name="Fan Y."/>
            <person name="Nunvar J."/>
            <person name="Herrera T."/>
            <person name="Timp W."/>
            <person name="Degrossi J."/>
        </authorList>
    </citation>
    <scope>NUCLEOTIDE SEQUENCE [LARGE SCALE GENOMIC DNA]</scope>
    <source>
        <strain evidence="3 4">LMG 23361</strain>
        <plasmid evidence="3 4">unnamed1</plasmid>
    </source>
</reference>